<organism evidence="2 3">
    <name type="scientific">Pseudovirgaria hyperparasitica</name>
    <dbReference type="NCBI Taxonomy" id="470096"/>
    <lineage>
        <taxon>Eukaryota</taxon>
        <taxon>Fungi</taxon>
        <taxon>Dikarya</taxon>
        <taxon>Ascomycota</taxon>
        <taxon>Pezizomycotina</taxon>
        <taxon>Dothideomycetes</taxon>
        <taxon>Dothideomycetes incertae sedis</taxon>
        <taxon>Acrospermales</taxon>
        <taxon>Acrospermaceae</taxon>
        <taxon>Pseudovirgaria</taxon>
    </lineage>
</organism>
<dbReference type="EMBL" id="ML996567">
    <property type="protein sequence ID" value="KAF2761048.1"/>
    <property type="molecule type" value="Genomic_DNA"/>
</dbReference>
<proteinExistence type="predicted"/>
<sequence length="1086" mass="120151">MLDAYCPLCGVILQTFTGPQPPVKKLPWFAETRAVRSIRGTSSPFVTGVGYLDPHHDLIVHPDETTRYSDTSEGLETDPFHYRSGDYWVFPFHDACWSLLLSRTAKQGHDSAQVARSLFQILYCTPWNRYYTAIGEHDYGGASKFQKTSGNPGYLARVPPEWSFLTADPREHLPADYLESNLVETTIASMPRLDKPNNTDVFCSLPDEVVVLILNGLTSMDVCSLRQSSDRVASISSFHELPQSFWASRFEEEHEMGFALACQASSELGGYIDWRRLYMAFKDSLRGPNEKQGIKNRRRIWHILSNISRPLNDLISNESVHQGGNVGSHRLSGRHTCSPVISAEVIPESHATDVLRIGSRKFGSSWLQWPQSDSSGQIKIGVSFTWFNGRSYVSGLRIWPTCFSGGSVVPQKLGLIIPLTEEVVCFDPCLLDGLEIAITISGIVGLRFLTNSISGVSSHTTGDFGMTTPDVGVSRLFRHHESRIFAFEIGFDICKLVSLKLIEQNYRIPDCGTASHDATQMVPKAQHARERAEIFGKIWSPGVPASMNYIQSFPAETKSQMFNLQLNMDFSGPDGRRLSSLQRIVALIQGFPSSFRGLKFVYDDNEKSSFYIDGAAGERVSAVTVGCTTSLTGIRYIEVHTNMGNHTFFGLYHESSSEDSVDNFSTLEPPKSAVITGFVAAVGVLDGSFKTFGIQSQAFKNIKPQSIPTSLNGSQGLLIQRKPPEKAFTVMGKAYMQTQASLSNVRQIRISVGGHGLSRLSEHITGLWLDYYDTDRPGIVGQWLNESGAVNFSPGEQLTGIFIWTSNEHTAAYSGHAKLGKVVALRFDTSDGQSLHFGQECTEGAVRLKFIANAFEKLDTICWASMPRWDHAIVTYSPQQSQAHQALHLVGCRINPWIVPEKIFCTAMETDGNPSSVVSIHVSLVPDAVAGLSFSHSSGAMYTLGSMEGETSILRLETGEGLIRLDTILSVFDRALVSVSIHTNYKRTVTFRSQTYFEPRIRAAMPPSSTSPIPPIPPMLPVVRSTDPDYVFSLHPSSDLSGVAHKYETFEFPSNAESFVGFWGIVGRRKRRLQEIGPIFTGVKRG</sequence>
<dbReference type="InterPro" id="IPR056021">
    <property type="entry name" value="DUF7600"/>
</dbReference>
<keyword evidence="3" id="KW-1185">Reference proteome</keyword>
<dbReference type="InterPro" id="IPR001810">
    <property type="entry name" value="F-box_dom"/>
</dbReference>
<dbReference type="InterPro" id="IPR036047">
    <property type="entry name" value="F-box-like_dom_sf"/>
</dbReference>
<dbReference type="OrthoDB" id="3897361at2759"/>
<accession>A0A6A6WE11</accession>
<dbReference type="AlphaFoldDB" id="A0A6A6WE11"/>
<dbReference type="InterPro" id="IPR036404">
    <property type="entry name" value="Jacalin-like_lectin_dom_sf"/>
</dbReference>
<gene>
    <name evidence="2" type="ORF">EJ05DRAFT_497614</name>
</gene>
<feature type="domain" description="F-box" evidence="1">
    <location>
        <begin position="199"/>
        <end position="249"/>
    </location>
</feature>
<dbReference type="GeneID" id="54487609"/>
<evidence type="ECO:0000259" key="1">
    <source>
        <dbReference type="PROSITE" id="PS50181"/>
    </source>
</evidence>
<dbReference type="Pfam" id="PF24539">
    <property type="entry name" value="DUF7600"/>
    <property type="match status" value="1"/>
</dbReference>
<dbReference type="SUPFAM" id="SSF51101">
    <property type="entry name" value="Mannose-binding lectins"/>
    <property type="match status" value="1"/>
</dbReference>
<protein>
    <recommendedName>
        <fullName evidence="1">F-box domain-containing protein</fullName>
    </recommendedName>
</protein>
<dbReference type="PROSITE" id="PS50181">
    <property type="entry name" value="FBOX"/>
    <property type="match status" value="1"/>
</dbReference>
<reference evidence="2" key="1">
    <citation type="journal article" date="2020" name="Stud. Mycol.">
        <title>101 Dothideomycetes genomes: a test case for predicting lifestyles and emergence of pathogens.</title>
        <authorList>
            <person name="Haridas S."/>
            <person name="Albert R."/>
            <person name="Binder M."/>
            <person name="Bloem J."/>
            <person name="Labutti K."/>
            <person name="Salamov A."/>
            <person name="Andreopoulos B."/>
            <person name="Baker S."/>
            <person name="Barry K."/>
            <person name="Bills G."/>
            <person name="Bluhm B."/>
            <person name="Cannon C."/>
            <person name="Castanera R."/>
            <person name="Culley D."/>
            <person name="Daum C."/>
            <person name="Ezra D."/>
            <person name="Gonzalez J."/>
            <person name="Henrissat B."/>
            <person name="Kuo A."/>
            <person name="Liang C."/>
            <person name="Lipzen A."/>
            <person name="Lutzoni F."/>
            <person name="Magnuson J."/>
            <person name="Mondo S."/>
            <person name="Nolan M."/>
            <person name="Ohm R."/>
            <person name="Pangilinan J."/>
            <person name="Park H.-J."/>
            <person name="Ramirez L."/>
            <person name="Alfaro M."/>
            <person name="Sun H."/>
            <person name="Tritt A."/>
            <person name="Yoshinaga Y."/>
            <person name="Zwiers L.-H."/>
            <person name="Turgeon B."/>
            <person name="Goodwin S."/>
            <person name="Spatafora J."/>
            <person name="Crous P."/>
            <person name="Grigoriev I."/>
        </authorList>
    </citation>
    <scope>NUCLEOTIDE SEQUENCE</scope>
    <source>
        <strain evidence="2">CBS 121739</strain>
    </source>
</reference>
<evidence type="ECO:0000313" key="2">
    <source>
        <dbReference type="EMBL" id="KAF2761048.1"/>
    </source>
</evidence>
<name>A0A6A6WE11_9PEZI</name>
<dbReference type="SUPFAM" id="SSF81383">
    <property type="entry name" value="F-box domain"/>
    <property type="match status" value="1"/>
</dbReference>
<dbReference type="Proteomes" id="UP000799437">
    <property type="component" value="Unassembled WGS sequence"/>
</dbReference>
<dbReference type="RefSeq" id="XP_033603499.1">
    <property type="nucleotide sequence ID" value="XM_033746555.1"/>
</dbReference>
<evidence type="ECO:0000313" key="3">
    <source>
        <dbReference type="Proteomes" id="UP000799437"/>
    </source>
</evidence>